<dbReference type="InterPro" id="IPR001638">
    <property type="entry name" value="Solute-binding_3/MltF_N"/>
</dbReference>
<feature type="signal peptide" evidence="2">
    <location>
        <begin position="1"/>
        <end position="25"/>
    </location>
</feature>
<reference evidence="4 5" key="1">
    <citation type="submission" date="2023-08" db="EMBL/GenBank/DDBJ databases">
        <title>Implementing the SeqCode for naming new Mesorhizobium species isolated from Vachellia karroo root nodules.</title>
        <authorList>
            <person name="Van Lill M."/>
        </authorList>
    </citation>
    <scope>NUCLEOTIDE SEQUENCE [LARGE SCALE GENOMIC DNA]</scope>
    <source>
        <strain evidence="4 5">VK3E</strain>
    </source>
</reference>
<gene>
    <name evidence="4" type="ORF">RFM51_05875</name>
</gene>
<organism evidence="4 5">
    <name type="scientific">Mesorhizobium australafricanum</name>
    <dbReference type="NCBI Taxonomy" id="3072311"/>
    <lineage>
        <taxon>Bacteria</taxon>
        <taxon>Pseudomonadati</taxon>
        <taxon>Pseudomonadota</taxon>
        <taxon>Alphaproteobacteria</taxon>
        <taxon>Hyphomicrobiales</taxon>
        <taxon>Phyllobacteriaceae</taxon>
        <taxon>Mesorhizobium</taxon>
    </lineage>
</organism>
<evidence type="ECO:0000256" key="1">
    <source>
        <dbReference type="ARBA" id="ARBA00022729"/>
    </source>
</evidence>
<dbReference type="RefSeq" id="WP_320213010.1">
    <property type="nucleotide sequence ID" value="NZ_JAVIIS010000006.1"/>
</dbReference>
<comment type="caution">
    <text evidence="4">The sequence shown here is derived from an EMBL/GenBank/DDBJ whole genome shotgun (WGS) entry which is preliminary data.</text>
</comment>
<dbReference type="Gene3D" id="3.40.190.10">
    <property type="entry name" value="Periplasmic binding protein-like II"/>
    <property type="match status" value="2"/>
</dbReference>
<feature type="chain" id="PRO_5045096949" evidence="2">
    <location>
        <begin position="26"/>
        <end position="265"/>
    </location>
</feature>
<evidence type="ECO:0000313" key="4">
    <source>
        <dbReference type="EMBL" id="MDX8439114.1"/>
    </source>
</evidence>
<dbReference type="PANTHER" id="PTHR35936">
    <property type="entry name" value="MEMBRANE-BOUND LYTIC MUREIN TRANSGLYCOSYLASE F"/>
    <property type="match status" value="1"/>
</dbReference>
<dbReference type="Pfam" id="PF00497">
    <property type="entry name" value="SBP_bac_3"/>
    <property type="match status" value="1"/>
</dbReference>
<dbReference type="PANTHER" id="PTHR35936:SF19">
    <property type="entry name" value="AMINO-ACID-BINDING PROTEIN YXEM-RELATED"/>
    <property type="match status" value="1"/>
</dbReference>
<keyword evidence="1 2" id="KW-0732">Signal</keyword>
<feature type="domain" description="Solute-binding protein family 3/N-terminal" evidence="3">
    <location>
        <begin position="27"/>
        <end position="256"/>
    </location>
</feature>
<evidence type="ECO:0000313" key="5">
    <source>
        <dbReference type="Proteomes" id="UP001272097"/>
    </source>
</evidence>
<sequence>MKTVLKTFAAALLLGVAAMGGVAKAEQVKIGVAAEPYPPFTSPDASGKWVGWEIDFVDAVCAEEKLDCVITPVAWDGIIPALTTKKIDAIVSSMSITDERKKTIDFSDKYYNTPTAIIGPKDQKFGATPDDLKGKVIGVQVSTVHAVYAKKHFTGAQEIKEYQTQDEANQDLAAGRIDAVQADSIALGEFLKTDQGKACCDLKGMVAPDDEVLGPGVGAGIRKEDTALKEKFNAGIKAIRANGKYDEISKKYFDFDIYGGATQSN</sequence>
<proteinExistence type="predicted"/>
<evidence type="ECO:0000259" key="3">
    <source>
        <dbReference type="SMART" id="SM00062"/>
    </source>
</evidence>
<dbReference type="SMART" id="SM00062">
    <property type="entry name" value="PBPb"/>
    <property type="match status" value="1"/>
</dbReference>
<protein>
    <submittedName>
        <fullName evidence="4">Transporter substrate-binding domain-containing protein</fullName>
    </submittedName>
</protein>
<dbReference type="SUPFAM" id="SSF53850">
    <property type="entry name" value="Periplasmic binding protein-like II"/>
    <property type="match status" value="1"/>
</dbReference>
<evidence type="ECO:0000256" key="2">
    <source>
        <dbReference type="SAM" id="SignalP"/>
    </source>
</evidence>
<dbReference type="Proteomes" id="UP001272097">
    <property type="component" value="Unassembled WGS sequence"/>
</dbReference>
<dbReference type="EMBL" id="JAVIIS010000006">
    <property type="protein sequence ID" value="MDX8439114.1"/>
    <property type="molecule type" value="Genomic_DNA"/>
</dbReference>
<accession>A0ABU4WTL4</accession>
<name>A0ABU4WTL4_9HYPH</name>
<keyword evidence="5" id="KW-1185">Reference proteome</keyword>